<feature type="transmembrane region" description="Helical" evidence="9">
    <location>
        <begin position="193"/>
        <end position="217"/>
    </location>
</feature>
<dbReference type="InterPro" id="IPR047055">
    <property type="entry name" value="MotA-like"/>
</dbReference>
<dbReference type="Proteomes" id="UP000501466">
    <property type="component" value="Chromosome"/>
</dbReference>
<keyword evidence="7 9" id="KW-1133">Transmembrane helix</keyword>
<dbReference type="GO" id="GO:0071978">
    <property type="term" value="P:bacterial-type flagellum-dependent swarming motility"/>
    <property type="evidence" value="ECO:0007669"/>
    <property type="project" value="InterPro"/>
</dbReference>
<evidence type="ECO:0000259" key="10">
    <source>
        <dbReference type="Pfam" id="PF01618"/>
    </source>
</evidence>
<protein>
    <submittedName>
        <fullName evidence="11">Motility protein A</fullName>
    </submittedName>
</protein>
<keyword evidence="12" id="KW-1185">Reference proteome</keyword>
<evidence type="ECO:0000256" key="3">
    <source>
        <dbReference type="ARBA" id="ARBA00022448"/>
    </source>
</evidence>
<dbReference type="EMBL" id="AP021888">
    <property type="protein sequence ID" value="BBP44232.1"/>
    <property type="molecule type" value="Genomic_DNA"/>
</dbReference>
<reference evidence="12" key="1">
    <citation type="submission" date="2019-11" db="EMBL/GenBank/DDBJ databases">
        <title>Isolation and characterization of two novel species in the genus Thiomicrorhabdus.</title>
        <authorList>
            <person name="Mochizuki J."/>
            <person name="Kojima H."/>
            <person name="Fukui M."/>
        </authorList>
    </citation>
    <scope>NUCLEOTIDE SEQUENCE [LARGE SCALE GENOMIC DNA]</scope>
    <source>
        <strain evidence="12">AkT22</strain>
    </source>
</reference>
<evidence type="ECO:0000256" key="1">
    <source>
        <dbReference type="ARBA" id="ARBA00004651"/>
    </source>
</evidence>
<dbReference type="GO" id="GO:0006935">
    <property type="term" value="P:chemotaxis"/>
    <property type="evidence" value="ECO:0007669"/>
    <property type="project" value="InterPro"/>
</dbReference>
<keyword evidence="8 9" id="KW-0472">Membrane</keyword>
<dbReference type="GO" id="GO:0005886">
    <property type="term" value="C:plasma membrane"/>
    <property type="evidence" value="ECO:0007669"/>
    <property type="project" value="UniProtKB-SubCell"/>
</dbReference>
<keyword evidence="3" id="KW-0813">Transport</keyword>
<name>A0A6F8PQ28_9GAMM</name>
<keyword evidence="4" id="KW-1003">Cell membrane</keyword>
<organism evidence="11 12">
    <name type="scientific">Thiosulfativibrio zosterae</name>
    <dbReference type="NCBI Taxonomy" id="2675053"/>
    <lineage>
        <taxon>Bacteria</taxon>
        <taxon>Pseudomonadati</taxon>
        <taxon>Pseudomonadota</taxon>
        <taxon>Gammaproteobacteria</taxon>
        <taxon>Thiotrichales</taxon>
        <taxon>Piscirickettsiaceae</taxon>
        <taxon>Thiosulfativibrio</taxon>
    </lineage>
</organism>
<dbReference type="PANTHER" id="PTHR30433">
    <property type="entry name" value="CHEMOTAXIS PROTEIN MOTA"/>
    <property type="match status" value="1"/>
</dbReference>
<evidence type="ECO:0000256" key="7">
    <source>
        <dbReference type="ARBA" id="ARBA00022989"/>
    </source>
</evidence>
<feature type="transmembrane region" description="Helical" evidence="9">
    <location>
        <begin position="148"/>
        <end position="173"/>
    </location>
</feature>
<dbReference type="AlphaFoldDB" id="A0A6F8PQ28"/>
<feature type="domain" description="MotA/TolQ/ExbB proton channel" evidence="10">
    <location>
        <begin position="105"/>
        <end position="233"/>
    </location>
</feature>
<feature type="transmembrane region" description="Helical" evidence="9">
    <location>
        <begin position="36"/>
        <end position="56"/>
    </location>
</feature>
<evidence type="ECO:0000256" key="5">
    <source>
        <dbReference type="ARBA" id="ARBA00022692"/>
    </source>
</evidence>
<dbReference type="InterPro" id="IPR000540">
    <property type="entry name" value="Flag_MotA_CS"/>
</dbReference>
<dbReference type="InterPro" id="IPR002898">
    <property type="entry name" value="MotA_ExbB_proton_chnl"/>
</dbReference>
<evidence type="ECO:0000256" key="4">
    <source>
        <dbReference type="ARBA" id="ARBA00022475"/>
    </source>
</evidence>
<evidence type="ECO:0000313" key="11">
    <source>
        <dbReference type="EMBL" id="BBP44232.1"/>
    </source>
</evidence>
<comment type="similarity">
    <text evidence="2">Belongs to the MotA family.</text>
</comment>
<evidence type="ECO:0000256" key="6">
    <source>
        <dbReference type="ARBA" id="ARBA00022779"/>
    </source>
</evidence>
<keyword evidence="6" id="KW-0283">Flagellar rotation</keyword>
<accession>A0A6F8PQ28</accession>
<evidence type="ECO:0000256" key="9">
    <source>
        <dbReference type="SAM" id="Phobius"/>
    </source>
</evidence>
<keyword evidence="5 9" id="KW-0812">Transmembrane</keyword>
<dbReference type="KEGG" id="tzo:THMIRHAT_19780"/>
<sequence>MSKVATILGAILGMIILILSMIDFNSGKILSAFFNWQGLLVVLGGTFAATLINYPLGQFGCFFKSIVKIFSQETASPQLAIEQIIDLSHIAQQKGVLGLEKEIDFIDDKFLRFGITNLMIYRDEKSLRLSLEQSLNAMRMRHLTCQDVFNNMASYAPAFGMMGTVMGLIMMMTTQVAQDAVVVDGQGQDMLGALLQGMGLALVTTFYGVLFSNFLFIPTAGKLKVLSDAEVLKNQILIEGIIGLKHEESPIMLREMLMVFVNDLTKQRLDQSMH</sequence>
<evidence type="ECO:0000313" key="12">
    <source>
        <dbReference type="Proteomes" id="UP000501466"/>
    </source>
</evidence>
<dbReference type="Pfam" id="PF01618">
    <property type="entry name" value="MotA_ExbB"/>
    <property type="match status" value="1"/>
</dbReference>
<gene>
    <name evidence="11" type="primary">motA_3</name>
    <name evidence="11" type="ORF">THMIRHAT_19780</name>
</gene>
<comment type="subcellular location">
    <subcellularLocation>
        <location evidence="1">Cell membrane</location>
        <topology evidence="1">Multi-pass membrane protein</topology>
    </subcellularLocation>
</comment>
<proteinExistence type="inferred from homology"/>
<evidence type="ECO:0000256" key="2">
    <source>
        <dbReference type="ARBA" id="ARBA00008038"/>
    </source>
</evidence>
<evidence type="ECO:0000256" key="8">
    <source>
        <dbReference type="ARBA" id="ARBA00023136"/>
    </source>
</evidence>
<dbReference type="PROSITE" id="PS01307">
    <property type="entry name" value="MOTA"/>
    <property type="match status" value="1"/>
</dbReference>
<feature type="transmembrane region" description="Helical" evidence="9">
    <location>
        <begin position="7"/>
        <end position="24"/>
    </location>
</feature>